<keyword evidence="5" id="KW-1185">Reference proteome</keyword>
<dbReference type="SUPFAM" id="SSF48403">
    <property type="entry name" value="Ankyrin repeat"/>
    <property type="match status" value="2"/>
</dbReference>
<dbReference type="Proteomes" id="UP000572817">
    <property type="component" value="Unassembled WGS sequence"/>
</dbReference>
<dbReference type="InterPro" id="IPR036770">
    <property type="entry name" value="Ankyrin_rpt-contain_sf"/>
</dbReference>
<dbReference type="OrthoDB" id="3788444at2759"/>
<sequence>MDHAGKSCLHYAIQTGEPSIVSKLLKTGVDTSVADESGTGALHYAVSTGKLEIIRSVIDGGAREIHLDDNEMNAFHYLAEADLSKVEDQELSTIIDVLCEHSGTAAMSAVWTFMNKKAFSPAALALEYENWAVFEAFEARGASFTTTASLDKLACRALHALQDKALFFLMDRGAKINPGEVPNQGPFNSIALSRSPERLSTILPWLLTLGIDVNNVDSWGKTLLHVLNARHSAQMIQMALDAGADPFKPDNDGCDVFLDAVRSRDYKKLDILFELALKAPPKEHWTTQLGLLSAAEQTSNFERALIALNRIDLLNATLGSGGYEHRQPMLVLAAQHGDMDSVQQLLAHGADIEVQGLGCWRPLHVAAWMGHHEMVEFLIEAGADVHVETSSWSRDNHRPTGYILVKSWTGQALHLAAMGGHLSIVEMLLAHNVDVNASTGVKGMCANTGWGPTALRMALDTDIFYGRFGEELDENRLRIAELLIERGADVYGVADHLTVNDVVRFKEHPQLWDQLRKGISHEGKKVPV</sequence>
<evidence type="ECO:0000313" key="4">
    <source>
        <dbReference type="EMBL" id="KAF4304470.1"/>
    </source>
</evidence>
<feature type="repeat" description="ANK" evidence="3">
    <location>
        <begin position="4"/>
        <end position="36"/>
    </location>
</feature>
<evidence type="ECO:0000256" key="3">
    <source>
        <dbReference type="PROSITE-ProRule" id="PRU00023"/>
    </source>
</evidence>
<dbReference type="InterPro" id="IPR002110">
    <property type="entry name" value="Ankyrin_rpt"/>
</dbReference>
<reference evidence="4" key="1">
    <citation type="submission" date="2020-04" db="EMBL/GenBank/DDBJ databases">
        <title>Genome Assembly and Annotation of Botryosphaeria dothidea sdau 11-99, a Latent Pathogen of Apple Fruit Ring Rot in China.</title>
        <authorList>
            <person name="Yu C."/>
            <person name="Diao Y."/>
            <person name="Lu Q."/>
            <person name="Zhao J."/>
            <person name="Cui S."/>
            <person name="Peng C."/>
            <person name="He B."/>
            <person name="Liu H."/>
        </authorList>
    </citation>
    <scope>NUCLEOTIDE SEQUENCE [LARGE SCALE GENOMIC DNA]</scope>
    <source>
        <strain evidence="4">Sdau11-99</strain>
    </source>
</reference>
<protein>
    <recommendedName>
        <fullName evidence="6">Ankyrin repeat protein</fullName>
    </recommendedName>
</protein>
<dbReference type="PRINTS" id="PR01415">
    <property type="entry name" value="ANKYRIN"/>
</dbReference>
<dbReference type="Pfam" id="PF12796">
    <property type="entry name" value="Ank_2"/>
    <property type="match status" value="2"/>
</dbReference>
<feature type="repeat" description="ANK" evidence="3">
    <location>
        <begin position="412"/>
        <end position="440"/>
    </location>
</feature>
<dbReference type="AlphaFoldDB" id="A0A8H4INM0"/>
<dbReference type="Pfam" id="PF00023">
    <property type="entry name" value="Ank"/>
    <property type="match status" value="1"/>
</dbReference>
<comment type="caution">
    <text evidence="4">The sequence shown here is derived from an EMBL/GenBank/DDBJ whole genome shotgun (WGS) entry which is preliminary data.</text>
</comment>
<organism evidence="4 5">
    <name type="scientific">Botryosphaeria dothidea</name>
    <dbReference type="NCBI Taxonomy" id="55169"/>
    <lineage>
        <taxon>Eukaryota</taxon>
        <taxon>Fungi</taxon>
        <taxon>Dikarya</taxon>
        <taxon>Ascomycota</taxon>
        <taxon>Pezizomycotina</taxon>
        <taxon>Dothideomycetes</taxon>
        <taxon>Dothideomycetes incertae sedis</taxon>
        <taxon>Botryosphaeriales</taxon>
        <taxon>Botryosphaeriaceae</taxon>
        <taxon>Botryosphaeria</taxon>
    </lineage>
</organism>
<evidence type="ECO:0000313" key="5">
    <source>
        <dbReference type="Proteomes" id="UP000572817"/>
    </source>
</evidence>
<accession>A0A8H4INM0</accession>
<gene>
    <name evidence="4" type="ORF">GTA08_BOTSDO07515</name>
</gene>
<dbReference type="SMART" id="SM00248">
    <property type="entry name" value="ANK"/>
    <property type="match status" value="7"/>
</dbReference>
<dbReference type="Gene3D" id="1.25.40.20">
    <property type="entry name" value="Ankyrin repeat-containing domain"/>
    <property type="match status" value="3"/>
</dbReference>
<feature type="repeat" description="ANK" evidence="3">
    <location>
        <begin position="37"/>
        <end position="69"/>
    </location>
</feature>
<dbReference type="PROSITE" id="PS50088">
    <property type="entry name" value="ANK_REPEAT"/>
    <property type="match status" value="5"/>
</dbReference>
<feature type="repeat" description="ANK" evidence="3">
    <location>
        <begin position="325"/>
        <end position="357"/>
    </location>
</feature>
<dbReference type="PANTHER" id="PTHR24198">
    <property type="entry name" value="ANKYRIN REPEAT AND PROTEIN KINASE DOMAIN-CONTAINING PROTEIN"/>
    <property type="match status" value="1"/>
</dbReference>
<proteinExistence type="predicted"/>
<dbReference type="PANTHER" id="PTHR24198:SF165">
    <property type="entry name" value="ANKYRIN REPEAT-CONTAINING PROTEIN-RELATED"/>
    <property type="match status" value="1"/>
</dbReference>
<name>A0A8H4INM0_9PEZI</name>
<dbReference type="EMBL" id="WWBZ02000051">
    <property type="protein sequence ID" value="KAF4304470.1"/>
    <property type="molecule type" value="Genomic_DNA"/>
</dbReference>
<dbReference type="PROSITE" id="PS50297">
    <property type="entry name" value="ANK_REP_REGION"/>
    <property type="match status" value="4"/>
</dbReference>
<keyword evidence="2 3" id="KW-0040">ANK repeat</keyword>
<evidence type="ECO:0000256" key="1">
    <source>
        <dbReference type="ARBA" id="ARBA00022737"/>
    </source>
</evidence>
<keyword evidence="1" id="KW-0677">Repeat</keyword>
<evidence type="ECO:0000256" key="2">
    <source>
        <dbReference type="ARBA" id="ARBA00023043"/>
    </source>
</evidence>
<evidence type="ECO:0008006" key="6">
    <source>
        <dbReference type="Google" id="ProtNLM"/>
    </source>
</evidence>
<feature type="repeat" description="ANK" evidence="3">
    <location>
        <begin position="362"/>
        <end position="390"/>
    </location>
</feature>